<evidence type="ECO:0000313" key="1">
    <source>
        <dbReference type="EMBL" id="CAB1440255.1"/>
    </source>
</evidence>
<accession>A0A9N7V0J3</accession>
<proteinExistence type="predicted"/>
<comment type="caution">
    <text evidence="1">The sequence shown here is derived from an EMBL/GenBank/DDBJ whole genome shotgun (WGS) entry which is preliminary data.</text>
</comment>
<name>A0A9N7V0J3_PLEPL</name>
<dbReference type="EMBL" id="CADEAL010002424">
    <property type="protein sequence ID" value="CAB1440255.1"/>
    <property type="molecule type" value="Genomic_DNA"/>
</dbReference>
<keyword evidence="2" id="KW-1185">Reference proteome</keyword>
<reference evidence="1" key="1">
    <citation type="submission" date="2020-03" db="EMBL/GenBank/DDBJ databases">
        <authorList>
            <person name="Weist P."/>
        </authorList>
    </citation>
    <scope>NUCLEOTIDE SEQUENCE</scope>
</reference>
<protein>
    <submittedName>
        <fullName evidence="1">Uncharacterized protein</fullName>
    </submittedName>
</protein>
<organism evidence="1 2">
    <name type="scientific">Pleuronectes platessa</name>
    <name type="common">European plaice</name>
    <dbReference type="NCBI Taxonomy" id="8262"/>
    <lineage>
        <taxon>Eukaryota</taxon>
        <taxon>Metazoa</taxon>
        <taxon>Chordata</taxon>
        <taxon>Craniata</taxon>
        <taxon>Vertebrata</taxon>
        <taxon>Euteleostomi</taxon>
        <taxon>Actinopterygii</taxon>
        <taxon>Neopterygii</taxon>
        <taxon>Teleostei</taxon>
        <taxon>Neoteleostei</taxon>
        <taxon>Acanthomorphata</taxon>
        <taxon>Carangaria</taxon>
        <taxon>Pleuronectiformes</taxon>
        <taxon>Pleuronectoidei</taxon>
        <taxon>Pleuronectidae</taxon>
        <taxon>Pleuronectes</taxon>
    </lineage>
</organism>
<dbReference type="Proteomes" id="UP001153269">
    <property type="component" value="Unassembled WGS sequence"/>
</dbReference>
<dbReference type="AlphaFoldDB" id="A0A9N7V0J3"/>
<evidence type="ECO:0000313" key="2">
    <source>
        <dbReference type="Proteomes" id="UP001153269"/>
    </source>
</evidence>
<gene>
    <name evidence="1" type="ORF">PLEPLA_LOCUS28021</name>
</gene>
<sequence>MRAQFVFLASSQALSSRVSDVLCMMFLDETSRCQKDQNALYRAGNEGIDSIANPVATQRQPLCTRFLWRTYRG</sequence>